<reference evidence="1 2" key="1">
    <citation type="journal article" date="2019" name="Sci. Rep.">
        <title>Orb-weaving spider Araneus ventricosus genome elucidates the spidroin gene catalogue.</title>
        <authorList>
            <person name="Kono N."/>
            <person name="Nakamura H."/>
            <person name="Ohtoshi R."/>
            <person name="Moran D.A.P."/>
            <person name="Shinohara A."/>
            <person name="Yoshida Y."/>
            <person name="Fujiwara M."/>
            <person name="Mori M."/>
            <person name="Tomita M."/>
            <person name="Arakawa K."/>
        </authorList>
    </citation>
    <scope>NUCLEOTIDE SEQUENCE [LARGE SCALE GENOMIC DNA]</scope>
</reference>
<evidence type="ECO:0000313" key="1">
    <source>
        <dbReference type="EMBL" id="GBN28356.1"/>
    </source>
</evidence>
<evidence type="ECO:0000313" key="2">
    <source>
        <dbReference type="Proteomes" id="UP000499080"/>
    </source>
</evidence>
<organism evidence="1 2">
    <name type="scientific">Araneus ventricosus</name>
    <name type="common">Orbweaver spider</name>
    <name type="synonym">Epeira ventricosa</name>
    <dbReference type="NCBI Taxonomy" id="182803"/>
    <lineage>
        <taxon>Eukaryota</taxon>
        <taxon>Metazoa</taxon>
        <taxon>Ecdysozoa</taxon>
        <taxon>Arthropoda</taxon>
        <taxon>Chelicerata</taxon>
        <taxon>Arachnida</taxon>
        <taxon>Araneae</taxon>
        <taxon>Araneomorphae</taxon>
        <taxon>Entelegynae</taxon>
        <taxon>Araneoidea</taxon>
        <taxon>Araneidae</taxon>
        <taxon>Araneus</taxon>
    </lineage>
</organism>
<dbReference type="EMBL" id="BGPR01007631">
    <property type="protein sequence ID" value="GBN28356.1"/>
    <property type="molecule type" value="Genomic_DNA"/>
</dbReference>
<comment type="caution">
    <text evidence="1">The sequence shown here is derived from an EMBL/GenBank/DDBJ whole genome shotgun (WGS) entry which is preliminary data.</text>
</comment>
<sequence length="142" mass="16030">MYFVILHKTLRTSEQEEEFRKKSKSVNIGQLDRAALGKHPWEIVGRDPLISSWDINKETSPIYTEGRKSDEKKLTKVVCIKLAVNGTILRHAAAMECDRYGVSDRTATSFASAVLQDTAIVHEGEASHVVDRNKFRSQSKNL</sequence>
<dbReference type="AlphaFoldDB" id="A0A4Y2MRW6"/>
<accession>A0A4Y2MRW6</accession>
<dbReference type="OrthoDB" id="8058698at2759"/>
<proteinExistence type="predicted"/>
<name>A0A4Y2MRW6_ARAVE</name>
<gene>
    <name evidence="1" type="ORF">AVEN_181691_1</name>
</gene>
<dbReference type="Proteomes" id="UP000499080">
    <property type="component" value="Unassembled WGS sequence"/>
</dbReference>
<keyword evidence="2" id="KW-1185">Reference proteome</keyword>
<protein>
    <submittedName>
        <fullName evidence="1">Uncharacterized protein</fullName>
    </submittedName>
</protein>